<keyword evidence="6" id="KW-0326">Glycosidase</keyword>
<dbReference type="PANTHER" id="PTHR38107:SF3">
    <property type="entry name" value="LYSOZYME RRRD-RELATED"/>
    <property type="match status" value="1"/>
</dbReference>
<keyword evidence="4 8" id="KW-0378">Hydrolase</keyword>
<dbReference type="GO" id="GO:0031640">
    <property type="term" value="P:killing of cells of another organism"/>
    <property type="evidence" value="ECO:0007669"/>
    <property type="project" value="UniProtKB-KW"/>
</dbReference>
<dbReference type="Gene3D" id="1.10.530.40">
    <property type="match status" value="1"/>
</dbReference>
<evidence type="ECO:0000256" key="3">
    <source>
        <dbReference type="ARBA" id="ARBA00022638"/>
    </source>
</evidence>
<evidence type="ECO:0000313" key="8">
    <source>
        <dbReference type="EMBL" id="ORY11425.1"/>
    </source>
</evidence>
<feature type="signal peptide" evidence="7">
    <location>
        <begin position="1"/>
        <end position="19"/>
    </location>
</feature>
<dbReference type="InterPro" id="IPR034690">
    <property type="entry name" value="Endolysin_T4_type"/>
</dbReference>
<evidence type="ECO:0000256" key="2">
    <source>
        <dbReference type="ARBA" id="ARBA00022529"/>
    </source>
</evidence>
<dbReference type="InterPro" id="IPR033907">
    <property type="entry name" value="Endolysin_autolysin"/>
</dbReference>
<reference evidence="8 9" key="1">
    <citation type="submission" date="2016-07" db="EMBL/GenBank/DDBJ databases">
        <title>Pervasive Adenine N6-methylation of Active Genes in Fungi.</title>
        <authorList>
            <consortium name="DOE Joint Genome Institute"/>
            <person name="Mondo S.J."/>
            <person name="Dannebaum R.O."/>
            <person name="Kuo R.C."/>
            <person name="Labutti K."/>
            <person name="Haridas S."/>
            <person name="Kuo A."/>
            <person name="Salamov A."/>
            <person name="Ahrendt S.R."/>
            <person name="Lipzen A."/>
            <person name="Sullivan W."/>
            <person name="Andreopoulos W.B."/>
            <person name="Clum A."/>
            <person name="Lindquist E."/>
            <person name="Daum C."/>
            <person name="Ramamoorthy G.K."/>
            <person name="Gryganskyi A."/>
            <person name="Culley D."/>
            <person name="Magnuson J.K."/>
            <person name="James T.Y."/>
            <person name="O'Malley M.A."/>
            <person name="Stajich J.E."/>
            <person name="Spatafora J.W."/>
            <person name="Visel A."/>
            <person name="Grigoriev I.V."/>
        </authorList>
    </citation>
    <scope>NUCLEOTIDE SEQUENCE [LARGE SCALE GENOMIC DNA]</scope>
    <source>
        <strain evidence="8 9">CBS 115471</strain>
    </source>
</reference>
<dbReference type="InterPro" id="IPR051018">
    <property type="entry name" value="Bacteriophage_GH24"/>
</dbReference>
<name>A0A1Y1ZNM8_9PLEO</name>
<evidence type="ECO:0000256" key="5">
    <source>
        <dbReference type="ARBA" id="ARBA00023200"/>
    </source>
</evidence>
<dbReference type="GO" id="GO:0003796">
    <property type="term" value="F:lysozyme activity"/>
    <property type="evidence" value="ECO:0007669"/>
    <property type="project" value="UniProtKB-EC"/>
</dbReference>
<dbReference type="OrthoDB" id="5358886at2759"/>
<dbReference type="HAMAP" id="MF_04110">
    <property type="entry name" value="ENDOLYSIN_T4"/>
    <property type="match status" value="1"/>
</dbReference>
<keyword evidence="3" id="KW-0081">Bacteriolytic enzyme</keyword>
<keyword evidence="5" id="KW-1035">Host cytoplasm</keyword>
<proteinExistence type="inferred from homology"/>
<protein>
    <submittedName>
        <fullName evidence="8">Family 24 glycoside hydrolase</fullName>
    </submittedName>
</protein>
<dbReference type="AlphaFoldDB" id="A0A1Y1ZNM8"/>
<dbReference type="GO" id="GO:0009253">
    <property type="term" value="P:peptidoglycan catabolic process"/>
    <property type="evidence" value="ECO:0007669"/>
    <property type="project" value="InterPro"/>
</dbReference>
<dbReference type="SUPFAM" id="SSF53955">
    <property type="entry name" value="Lysozyme-like"/>
    <property type="match status" value="1"/>
</dbReference>
<dbReference type="PANTHER" id="PTHR38107">
    <property type="match status" value="1"/>
</dbReference>
<keyword evidence="7" id="KW-0732">Signal</keyword>
<dbReference type="InterPro" id="IPR023346">
    <property type="entry name" value="Lysozyme-like_dom_sf"/>
</dbReference>
<keyword evidence="9" id="KW-1185">Reference proteome</keyword>
<dbReference type="InterPro" id="IPR023347">
    <property type="entry name" value="Lysozyme_dom_sf"/>
</dbReference>
<dbReference type="GO" id="GO:0016998">
    <property type="term" value="P:cell wall macromolecule catabolic process"/>
    <property type="evidence" value="ECO:0007669"/>
    <property type="project" value="InterPro"/>
</dbReference>
<dbReference type="InterPro" id="IPR002196">
    <property type="entry name" value="Glyco_hydro_24"/>
</dbReference>
<evidence type="ECO:0000313" key="9">
    <source>
        <dbReference type="Proteomes" id="UP000193144"/>
    </source>
</evidence>
<feature type="chain" id="PRO_5012937504" evidence="7">
    <location>
        <begin position="20"/>
        <end position="194"/>
    </location>
</feature>
<dbReference type="STRING" id="1231657.A0A1Y1ZNM8"/>
<evidence type="ECO:0000256" key="4">
    <source>
        <dbReference type="ARBA" id="ARBA00022801"/>
    </source>
</evidence>
<gene>
    <name evidence="8" type="ORF">BCR34DRAFT_587926</name>
</gene>
<evidence type="ECO:0000256" key="1">
    <source>
        <dbReference type="ARBA" id="ARBA00000632"/>
    </source>
</evidence>
<sequence>MHAQAIFAFGIALLPATFASPIEQRACIGPNVNDATVALIKEFEGFVARPEPDPIGLPTVGYGHLCQKTNCAEIQPKYSFPLTKATATQLLMEDLKSPQQAITLDTAESVVLNANQYGALVSWAFNEGNGAVADSTLIKRLNAGEDTIKVISEELPKWVYAGGKVLPGLQRRRAAEVELAKTPTSEKALPVKCG</sequence>
<accession>A0A1Y1ZNM8</accession>
<evidence type="ECO:0000256" key="6">
    <source>
        <dbReference type="ARBA" id="ARBA00023295"/>
    </source>
</evidence>
<organism evidence="8 9">
    <name type="scientific">Clohesyomyces aquaticus</name>
    <dbReference type="NCBI Taxonomy" id="1231657"/>
    <lineage>
        <taxon>Eukaryota</taxon>
        <taxon>Fungi</taxon>
        <taxon>Dikarya</taxon>
        <taxon>Ascomycota</taxon>
        <taxon>Pezizomycotina</taxon>
        <taxon>Dothideomycetes</taxon>
        <taxon>Pleosporomycetidae</taxon>
        <taxon>Pleosporales</taxon>
        <taxon>Lindgomycetaceae</taxon>
        <taxon>Clohesyomyces</taxon>
    </lineage>
</organism>
<evidence type="ECO:0000256" key="7">
    <source>
        <dbReference type="SAM" id="SignalP"/>
    </source>
</evidence>
<dbReference type="CDD" id="cd00737">
    <property type="entry name" value="lyz_endolysin_autolysin"/>
    <property type="match status" value="1"/>
</dbReference>
<comment type="catalytic activity">
    <reaction evidence="1">
        <text>Hydrolysis of (1-&gt;4)-beta-linkages between N-acetylmuramic acid and N-acetyl-D-glucosamine residues in a peptidoglycan and between N-acetyl-D-glucosamine residues in chitodextrins.</text>
        <dbReference type="EC" id="3.2.1.17"/>
    </reaction>
</comment>
<dbReference type="Pfam" id="PF00959">
    <property type="entry name" value="Phage_lysozyme"/>
    <property type="match status" value="1"/>
</dbReference>
<keyword evidence="2" id="KW-0929">Antimicrobial</keyword>
<dbReference type="EMBL" id="MCFA01000061">
    <property type="protein sequence ID" value="ORY11425.1"/>
    <property type="molecule type" value="Genomic_DNA"/>
</dbReference>
<dbReference type="GO" id="GO:0042742">
    <property type="term" value="P:defense response to bacterium"/>
    <property type="evidence" value="ECO:0007669"/>
    <property type="project" value="UniProtKB-KW"/>
</dbReference>
<dbReference type="Proteomes" id="UP000193144">
    <property type="component" value="Unassembled WGS sequence"/>
</dbReference>
<comment type="caution">
    <text evidence="8">The sequence shown here is derived from an EMBL/GenBank/DDBJ whole genome shotgun (WGS) entry which is preliminary data.</text>
</comment>